<evidence type="ECO:0000313" key="5">
    <source>
        <dbReference type="EMBL" id="KAK0751769.1"/>
    </source>
</evidence>
<dbReference type="EMBL" id="JAUKUD010000002">
    <property type="protein sequence ID" value="KAK0751769.1"/>
    <property type="molecule type" value="Genomic_DNA"/>
</dbReference>
<dbReference type="Gene3D" id="3.40.50.1820">
    <property type="entry name" value="alpha/beta hydrolase"/>
    <property type="match status" value="1"/>
</dbReference>
<keyword evidence="5" id="KW-0378">Hydrolase</keyword>
<dbReference type="Pfam" id="PF01764">
    <property type="entry name" value="Lipase_3"/>
    <property type="match status" value="1"/>
</dbReference>
<dbReference type="InterPro" id="IPR002921">
    <property type="entry name" value="Fungal_lipase-type"/>
</dbReference>
<protein>
    <submittedName>
        <fullName evidence="5">Alpha/Beta hydrolase protein</fullName>
    </submittedName>
</protein>
<comment type="catalytic activity">
    <reaction evidence="2">
        <text>a diacylglycerol + H2O = a monoacylglycerol + a fatty acid + H(+)</text>
        <dbReference type="Rhea" id="RHEA:32731"/>
        <dbReference type="ChEBI" id="CHEBI:15377"/>
        <dbReference type="ChEBI" id="CHEBI:15378"/>
        <dbReference type="ChEBI" id="CHEBI:17408"/>
        <dbReference type="ChEBI" id="CHEBI:18035"/>
        <dbReference type="ChEBI" id="CHEBI:28868"/>
    </reaction>
</comment>
<evidence type="ECO:0000259" key="4">
    <source>
        <dbReference type="Pfam" id="PF01764"/>
    </source>
</evidence>
<sequence length="462" mass="49650">MAWLRKALRHGPVVTSGQAAISTSALMPVSNLASTEASSAASAAVAELSHSLDFVLDQFGDEEEPGDQLQYHIDRLSEEAEKYTVSSLDNIQGEEWPCSPGMGELIKAVCQCAVMVYDQTQVIGPKGFDIEPVLHRTPSTLGTVKASSMWKLPFVPIPGWNGKTLVVSVGGTSTIADHMVNMNDKPKDAACLFNFSERGQDLKVEAHSGFLACAQAITSSIAQDIDEQLAADDSISNIIFTGHSAGGAVASLIFLHFALQENASPQIVRSKLSLITFGSAPTTTLPIRIPDLRHSRPNIGPTLAILNEYDMIPRADRAYIRSIVDLYRTSHGLAPLHTPPPEADAESKARLAWPLPPPQYNLVGDIIVLRLRLSGGGSSAPVDDALSQTSMLTAPIVEAVRVAPGEFGRLLFCDLATHRRRTYLERMDIWAGQVRGCEALSPVSGTLPDWAAGFYGGGKGEW</sequence>
<dbReference type="InterPro" id="IPR029058">
    <property type="entry name" value="AB_hydrolase_fold"/>
</dbReference>
<gene>
    <name evidence="5" type="ORF">B0T18DRAFT_320580</name>
</gene>
<proteinExistence type="inferred from homology"/>
<evidence type="ECO:0000256" key="1">
    <source>
        <dbReference type="ARBA" id="ARBA00043996"/>
    </source>
</evidence>
<dbReference type="GO" id="GO:0006629">
    <property type="term" value="P:lipid metabolic process"/>
    <property type="evidence" value="ECO:0007669"/>
    <property type="project" value="InterPro"/>
</dbReference>
<organism evidence="5 6">
    <name type="scientific">Schizothecium vesticola</name>
    <dbReference type="NCBI Taxonomy" id="314040"/>
    <lineage>
        <taxon>Eukaryota</taxon>
        <taxon>Fungi</taxon>
        <taxon>Dikarya</taxon>
        <taxon>Ascomycota</taxon>
        <taxon>Pezizomycotina</taxon>
        <taxon>Sordariomycetes</taxon>
        <taxon>Sordariomycetidae</taxon>
        <taxon>Sordariales</taxon>
        <taxon>Schizotheciaceae</taxon>
        <taxon>Schizothecium</taxon>
    </lineage>
</organism>
<name>A0AA40KA64_9PEZI</name>
<comment type="catalytic activity">
    <reaction evidence="3">
        <text>a monoacylglycerol + H2O = glycerol + a fatty acid + H(+)</text>
        <dbReference type="Rhea" id="RHEA:15245"/>
        <dbReference type="ChEBI" id="CHEBI:15377"/>
        <dbReference type="ChEBI" id="CHEBI:15378"/>
        <dbReference type="ChEBI" id="CHEBI:17408"/>
        <dbReference type="ChEBI" id="CHEBI:17754"/>
        <dbReference type="ChEBI" id="CHEBI:28868"/>
    </reaction>
</comment>
<evidence type="ECO:0000313" key="6">
    <source>
        <dbReference type="Proteomes" id="UP001172155"/>
    </source>
</evidence>
<dbReference type="GO" id="GO:0016787">
    <property type="term" value="F:hydrolase activity"/>
    <property type="evidence" value="ECO:0007669"/>
    <property type="project" value="UniProtKB-KW"/>
</dbReference>
<dbReference type="AlphaFoldDB" id="A0AA40KA64"/>
<dbReference type="InterPro" id="IPR051218">
    <property type="entry name" value="Sec_MonoDiacylglyc_Lipase"/>
</dbReference>
<keyword evidence="6" id="KW-1185">Reference proteome</keyword>
<comment type="similarity">
    <text evidence="1">Belongs to the AB hydrolase superfamily. Lipase family. Class 3 subfamily.</text>
</comment>
<dbReference type="PANTHER" id="PTHR45856:SF24">
    <property type="entry name" value="FUNGAL LIPASE-LIKE DOMAIN-CONTAINING PROTEIN"/>
    <property type="match status" value="1"/>
</dbReference>
<comment type="caution">
    <text evidence="5">The sequence shown here is derived from an EMBL/GenBank/DDBJ whole genome shotgun (WGS) entry which is preliminary data.</text>
</comment>
<accession>A0AA40KA64</accession>
<feature type="domain" description="Fungal lipase-type" evidence="4">
    <location>
        <begin position="166"/>
        <end position="314"/>
    </location>
</feature>
<reference evidence="5" key="1">
    <citation type="submission" date="2023-06" db="EMBL/GenBank/DDBJ databases">
        <title>Genome-scale phylogeny and comparative genomics of the fungal order Sordariales.</title>
        <authorList>
            <consortium name="Lawrence Berkeley National Laboratory"/>
            <person name="Hensen N."/>
            <person name="Bonometti L."/>
            <person name="Westerberg I."/>
            <person name="Brannstrom I.O."/>
            <person name="Guillou S."/>
            <person name="Cros-Aarteil S."/>
            <person name="Calhoun S."/>
            <person name="Haridas S."/>
            <person name="Kuo A."/>
            <person name="Mondo S."/>
            <person name="Pangilinan J."/>
            <person name="Riley R."/>
            <person name="LaButti K."/>
            <person name="Andreopoulos B."/>
            <person name="Lipzen A."/>
            <person name="Chen C."/>
            <person name="Yanf M."/>
            <person name="Daum C."/>
            <person name="Ng V."/>
            <person name="Clum A."/>
            <person name="Steindorff A."/>
            <person name="Ohm R."/>
            <person name="Martin F."/>
            <person name="Silar P."/>
            <person name="Natvig D."/>
            <person name="Lalanne C."/>
            <person name="Gautier V."/>
            <person name="Ament-velasquez S.L."/>
            <person name="Kruys A."/>
            <person name="Hutchinson M.I."/>
            <person name="Powell A.J."/>
            <person name="Barry K."/>
            <person name="Miller A.N."/>
            <person name="Grigoriev I.V."/>
            <person name="Debuchy R."/>
            <person name="Gladieux P."/>
            <person name="Thoren M.H."/>
            <person name="Johannesson H."/>
        </authorList>
    </citation>
    <scope>NUCLEOTIDE SEQUENCE</scope>
    <source>
        <strain evidence="5">SMH3187-1</strain>
    </source>
</reference>
<evidence type="ECO:0000256" key="2">
    <source>
        <dbReference type="ARBA" id="ARBA00047591"/>
    </source>
</evidence>
<evidence type="ECO:0000256" key="3">
    <source>
        <dbReference type="ARBA" id="ARBA00048461"/>
    </source>
</evidence>
<dbReference type="Proteomes" id="UP001172155">
    <property type="component" value="Unassembled WGS sequence"/>
</dbReference>
<dbReference type="PANTHER" id="PTHR45856">
    <property type="entry name" value="ALPHA/BETA-HYDROLASES SUPERFAMILY PROTEIN"/>
    <property type="match status" value="1"/>
</dbReference>
<dbReference type="SUPFAM" id="SSF53474">
    <property type="entry name" value="alpha/beta-Hydrolases"/>
    <property type="match status" value="1"/>
</dbReference>